<evidence type="ECO:0000256" key="11">
    <source>
        <dbReference type="ARBA" id="ARBA00041607"/>
    </source>
</evidence>
<keyword evidence="5" id="KW-0963">Cytoplasm</keyword>
<evidence type="ECO:0000313" key="18">
    <source>
        <dbReference type="Proteomes" id="UP000032869"/>
    </source>
</evidence>
<evidence type="ECO:0000256" key="3">
    <source>
        <dbReference type="ARBA" id="ARBA00015565"/>
    </source>
</evidence>
<dbReference type="CDD" id="cd00367">
    <property type="entry name" value="PTS-HPr_like"/>
    <property type="match status" value="1"/>
</dbReference>
<dbReference type="PANTHER" id="PTHR30181:SF3">
    <property type="entry name" value="MULTIPHOSPHORYL TRANSFER PROTEIN"/>
    <property type="match status" value="1"/>
</dbReference>
<dbReference type="STRING" id="55207.KP22_02765"/>
<dbReference type="FunFam" id="3.40.930.10:FF:000006">
    <property type="entry name" value="Fructose-specific PTS system IIA component"/>
    <property type="match status" value="1"/>
</dbReference>
<keyword evidence="7" id="KW-0762">Sugar transport</keyword>
<evidence type="ECO:0000313" key="16">
    <source>
        <dbReference type="EMBL" id="KFX07028.1"/>
    </source>
</evidence>
<protein>
    <recommendedName>
        <fullName evidence="3">Multiphosphoryl transfer protein</fullName>
    </recommendedName>
    <alternativeName>
        <fullName evidence="13">Diphosphoryl transfer protein</fullName>
    </alternativeName>
    <alternativeName>
        <fullName evidence="12">Phosphotransferase FPr protein</fullName>
    </alternativeName>
    <alternativeName>
        <fullName evidence="11">Pseudo-HPr</fullName>
    </alternativeName>
</protein>
<keyword evidence="9" id="KW-0598">Phosphotransferase system</keyword>
<dbReference type="Proteomes" id="UP000032869">
    <property type="component" value="Unassembled WGS sequence"/>
</dbReference>
<evidence type="ECO:0000256" key="13">
    <source>
        <dbReference type="ARBA" id="ARBA00043082"/>
    </source>
</evidence>
<organism evidence="16 19">
    <name type="scientific">Pectobacterium betavasculorum</name>
    <dbReference type="NCBI Taxonomy" id="55207"/>
    <lineage>
        <taxon>Bacteria</taxon>
        <taxon>Pseudomonadati</taxon>
        <taxon>Pseudomonadota</taxon>
        <taxon>Gammaproteobacteria</taxon>
        <taxon>Enterobacterales</taxon>
        <taxon>Pectobacteriaceae</taxon>
        <taxon>Pectobacterium</taxon>
    </lineage>
</organism>
<dbReference type="InterPro" id="IPR000032">
    <property type="entry name" value="HPr-like"/>
</dbReference>
<dbReference type="OrthoDB" id="1640042at2"/>
<evidence type="ECO:0000256" key="1">
    <source>
        <dbReference type="ARBA" id="ARBA00003136"/>
    </source>
</evidence>
<keyword evidence="4" id="KW-0813">Transport</keyword>
<dbReference type="InterPro" id="IPR050893">
    <property type="entry name" value="Sugar_PTS"/>
</dbReference>
<dbReference type="PROSITE" id="PS00372">
    <property type="entry name" value="PTS_EIIA_TYPE_2_HIS"/>
    <property type="match status" value="1"/>
</dbReference>
<dbReference type="EMBL" id="JQHL01000001">
    <property type="protein sequence ID" value="KFX22605.1"/>
    <property type="molecule type" value="Genomic_DNA"/>
</dbReference>
<feature type="domain" description="PTS EIIA type-2" evidence="14">
    <location>
        <begin position="2"/>
        <end position="142"/>
    </location>
</feature>
<dbReference type="Proteomes" id="UP000032874">
    <property type="component" value="Unassembled WGS sequence"/>
</dbReference>
<dbReference type="PROSITE" id="PS51350">
    <property type="entry name" value="PTS_HPR_DOM"/>
    <property type="match status" value="1"/>
</dbReference>
<dbReference type="GO" id="GO:0090563">
    <property type="term" value="F:protein-phosphocysteine-sugar phosphotransferase activity"/>
    <property type="evidence" value="ECO:0007669"/>
    <property type="project" value="TreeGrafter"/>
</dbReference>
<dbReference type="GO" id="GO:0005737">
    <property type="term" value="C:cytoplasm"/>
    <property type="evidence" value="ECO:0007669"/>
    <property type="project" value="UniProtKB-SubCell"/>
</dbReference>
<dbReference type="EMBL" id="JQHM01000001">
    <property type="protein sequence ID" value="KFX07028.1"/>
    <property type="molecule type" value="Genomic_DNA"/>
</dbReference>
<evidence type="ECO:0000256" key="10">
    <source>
        <dbReference type="ARBA" id="ARBA00022777"/>
    </source>
</evidence>
<keyword evidence="10" id="KW-0418">Kinase</keyword>
<dbReference type="InterPro" id="IPR016152">
    <property type="entry name" value="PTrfase/Anion_transptr"/>
</dbReference>
<accession>A0A093T519</accession>
<evidence type="ECO:0000259" key="14">
    <source>
        <dbReference type="PROSITE" id="PS51094"/>
    </source>
</evidence>
<comment type="function">
    <text evidence="1">The phosphoenolpyruvate-dependent sugar phosphotransferase system (sugar PTS), a major carbohydrate active transport system, catalyzes the phosphorylation of incoming sugar substrates concomitantly with their translocation across the cell membrane. The enzyme II FruAB PTS system is involved in fructose transport.</text>
</comment>
<dbReference type="NCBIfam" id="NF008319">
    <property type="entry name" value="PRK11109.1"/>
    <property type="match status" value="1"/>
</dbReference>
<comment type="subcellular location">
    <subcellularLocation>
        <location evidence="2">Cytoplasm</location>
    </subcellularLocation>
</comment>
<evidence type="ECO:0000256" key="8">
    <source>
        <dbReference type="ARBA" id="ARBA00022679"/>
    </source>
</evidence>
<evidence type="ECO:0000259" key="15">
    <source>
        <dbReference type="PROSITE" id="PS51350"/>
    </source>
</evidence>
<dbReference type="CDD" id="cd00211">
    <property type="entry name" value="PTS_IIA_fru"/>
    <property type="match status" value="1"/>
</dbReference>
<dbReference type="InterPro" id="IPR001020">
    <property type="entry name" value="PTS_HPr_His_P_site"/>
</dbReference>
<evidence type="ECO:0000256" key="9">
    <source>
        <dbReference type="ARBA" id="ARBA00022683"/>
    </source>
</evidence>
<dbReference type="eggNOG" id="COG4668">
    <property type="taxonomic scope" value="Bacteria"/>
</dbReference>
<evidence type="ECO:0000256" key="12">
    <source>
        <dbReference type="ARBA" id="ARBA00041999"/>
    </source>
</evidence>
<dbReference type="Pfam" id="PF00381">
    <property type="entry name" value="PTS-HPr"/>
    <property type="match status" value="1"/>
</dbReference>
<dbReference type="SUPFAM" id="SSF55594">
    <property type="entry name" value="HPr-like"/>
    <property type="match status" value="1"/>
</dbReference>
<dbReference type="InterPro" id="IPR002178">
    <property type="entry name" value="PTS_EIIA_type-2_dom"/>
</dbReference>
<dbReference type="PROSITE" id="PS00589">
    <property type="entry name" value="PTS_HPR_SER"/>
    <property type="match status" value="1"/>
</dbReference>
<dbReference type="PROSITE" id="PS51094">
    <property type="entry name" value="PTS_EIIA_TYPE_2"/>
    <property type="match status" value="1"/>
</dbReference>
<evidence type="ECO:0000256" key="2">
    <source>
        <dbReference type="ARBA" id="ARBA00004496"/>
    </source>
</evidence>
<name>A0A093T519_9GAMM</name>
<feature type="domain" description="HPr" evidence="15">
    <location>
        <begin position="285"/>
        <end position="375"/>
    </location>
</feature>
<evidence type="ECO:0000313" key="19">
    <source>
        <dbReference type="Proteomes" id="UP000032874"/>
    </source>
</evidence>
<evidence type="ECO:0000256" key="5">
    <source>
        <dbReference type="ARBA" id="ARBA00022490"/>
    </source>
</evidence>
<dbReference type="GO" id="GO:0009401">
    <property type="term" value="P:phosphoenolpyruvate-dependent sugar phosphotransferase system"/>
    <property type="evidence" value="ECO:0007669"/>
    <property type="project" value="UniProtKB-KW"/>
</dbReference>
<dbReference type="PROSITE" id="PS00369">
    <property type="entry name" value="PTS_HPR_HIS"/>
    <property type="match status" value="1"/>
</dbReference>
<sequence length="377" mass="39605">MFQLSQQDIHLGAAASNKQEAIQLVASALTEAGCVNAGYVDGMLQREQQTSTYLGSGIAIPHGTTDTRDLVLKTGVQVFQFPQGIAWGEDQTAYVVLGIAARSDEHLALLRQLTHVLSDDRVAARLASTTSAEELRSLLMGEQQLAEFRFDTSLIALDVATDNLLTLQALNAGRLQQVGAADASFVSTTISNKPLNLGQGVWFSDSAIGNLSSAAAVARPATPFSVEGENVALLVTVAAADDQAFAPIDYLSNLLIAQKAERLLTADAPTLLALLTSDVPEESEVLTAEFTIRNEHGLHARPGTMLVNVIKQFTSEITVTNLDGTGKPANGRSLMKVVALGVKKGHKLRFTASGSDAEQALAAIGEAITSGLGEGAA</sequence>
<reference evidence="18 19" key="1">
    <citation type="submission" date="2014-08" db="EMBL/GenBank/DDBJ databases">
        <title>Genome sequences of NCPPB Pectobacterium isolates.</title>
        <authorList>
            <person name="Glover R.H."/>
            <person name="Sapp M."/>
            <person name="Elphinstone J."/>
        </authorList>
    </citation>
    <scope>NUCLEOTIDE SEQUENCE [LARGE SCALE GENOMIC DNA]</scope>
    <source>
        <strain evidence="17 18">NCPPB 2793</strain>
        <strain evidence="16 19">NCPPB 2795</strain>
    </source>
</reference>
<dbReference type="Gene3D" id="3.30.1340.10">
    <property type="entry name" value="HPr-like"/>
    <property type="match status" value="1"/>
</dbReference>
<dbReference type="SUPFAM" id="SSF55804">
    <property type="entry name" value="Phoshotransferase/anion transport protein"/>
    <property type="match status" value="2"/>
</dbReference>
<keyword evidence="18" id="KW-1185">Reference proteome</keyword>
<keyword evidence="8" id="KW-0808">Transferase</keyword>
<dbReference type="Pfam" id="PF00359">
    <property type="entry name" value="PTS_EIIA_2"/>
    <property type="match status" value="1"/>
</dbReference>
<dbReference type="InterPro" id="IPR002114">
    <property type="entry name" value="PTS_HPr_Ser_P_site"/>
</dbReference>
<proteinExistence type="predicted"/>
<evidence type="ECO:0000313" key="17">
    <source>
        <dbReference type="EMBL" id="KFX22605.1"/>
    </source>
</evidence>
<dbReference type="eggNOG" id="COG1925">
    <property type="taxonomic scope" value="Bacteria"/>
</dbReference>
<dbReference type="AlphaFoldDB" id="A0A093T519"/>
<keyword evidence="6" id="KW-0597">Phosphoprotein</keyword>
<dbReference type="InterPro" id="IPR035895">
    <property type="entry name" value="HPr-like_sf"/>
</dbReference>
<evidence type="ECO:0000256" key="7">
    <source>
        <dbReference type="ARBA" id="ARBA00022597"/>
    </source>
</evidence>
<dbReference type="GO" id="GO:0016301">
    <property type="term" value="F:kinase activity"/>
    <property type="evidence" value="ECO:0007669"/>
    <property type="project" value="UniProtKB-KW"/>
</dbReference>
<dbReference type="FunFam" id="3.30.1340.10:FF:000005">
    <property type="entry name" value="Fructose-specific PTS system IIA component"/>
    <property type="match status" value="1"/>
</dbReference>
<dbReference type="RefSeq" id="WP_039300886.1">
    <property type="nucleotide sequence ID" value="NZ_JAODTE010000001.1"/>
</dbReference>
<dbReference type="PANTHER" id="PTHR30181">
    <property type="entry name" value="MANNITOL PERMEASE IIC COMPONENT"/>
    <property type="match status" value="1"/>
</dbReference>
<evidence type="ECO:0000256" key="4">
    <source>
        <dbReference type="ARBA" id="ARBA00022448"/>
    </source>
</evidence>
<comment type="caution">
    <text evidence="16">The sequence shown here is derived from an EMBL/GenBank/DDBJ whole genome shotgun (WGS) entry which is preliminary data.</text>
</comment>
<gene>
    <name evidence="17" type="ORF">JV35_05405</name>
    <name evidence="16" type="ORF">KP22_02765</name>
</gene>
<evidence type="ECO:0000256" key="6">
    <source>
        <dbReference type="ARBA" id="ARBA00022553"/>
    </source>
</evidence>
<dbReference type="Gene3D" id="3.40.930.10">
    <property type="entry name" value="Mannitol-specific EII, Chain A"/>
    <property type="match status" value="1"/>
</dbReference>
<dbReference type="PRINTS" id="PR00107">
    <property type="entry name" value="PHOSPHOCPHPR"/>
</dbReference>
<dbReference type="GO" id="GO:0005886">
    <property type="term" value="C:plasma membrane"/>
    <property type="evidence" value="ECO:0007669"/>
    <property type="project" value="TreeGrafter"/>
</dbReference>
<dbReference type="NCBIfam" id="TIGR01003">
    <property type="entry name" value="PTS_HPr_family"/>
    <property type="match status" value="1"/>
</dbReference>